<proteinExistence type="predicted"/>
<organism evidence="2 3">
    <name type="scientific">Candidatus Nitrospira kreftii</name>
    <dbReference type="NCBI Taxonomy" id="2652173"/>
    <lineage>
        <taxon>Bacteria</taxon>
        <taxon>Pseudomonadati</taxon>
        <taxon>Nitrospirota</taxon>
        <taxon>Nitrospiria</taxon>
        <taxon>Nitrospirales</taxon>
        <taxon>Nitrospiraceae</taxon>
        <taxon>Nitrospira</taxon>
    </lineage>
</organism>
<dbReference type="AlphaFoldDB" id="A0A7S8IZ43"/>
<evidence type="ECO:0000256" key="1">
    <source>
        <dbReference type="SAM" id="Phobius"/>
    </source>
</evidence>
<dbReference type="EMBL" id="CP047423">
    <property type="protein sequence ID" value="QPD04742.1"/>
    <property type="molecule type" value="Genomic_DNA"/>
</dbReference>
<name>A0A7S8IZ43_9BACT</name>
<keyword evidence="1" id="KW-0472">Membrane</keyword>
<evidence type="ECO:0000313" key="2">
    <source>
        <dbReference type="EMBL" id="QPD04742.1"/>
    </source>
</evidence>
<dbReference type="KEGG" id="nkf:Nkreftii_002516"/>
<feature type="transmembrane region" description="Helical" evidence="1">
    <location>
        <begin position="12"/>
        <end position="43"/>
    </location>
</feature>
<keyword evidence="1" id="KW-0812">Transmembrane</keyword>
<protein>
    <submittedName>
        <fullName evidence="2">Uncharacterized protein</fullName>
    </submittedName>
</protein>
<accession>A0A7S8IZ43</accession>
<keyword evidence="1" id="KW-1133">Transmembrane helix</keyword>
<gene>
    <name evidence="2" type="ORF">Nkreftii_002516</name>
</gene>
<evidence type="ECO:0000313" key="3">
    <source>
        <dbReference type="Proteomes" id="UP000593737"/>
    </source>
</evidence>
<dbReference type="Proteomes" id="UP000593737">
    <property type="component" value="Chromosome"/>
</dbReference>
<sequence>MTAVKSRFVQHTWAAIALLLVLGALSMIWPSIIAVSLGVLLLLQSFNDSREIALLSCSEVGNLPIVFSSLRRSGLSVIFS</sequence>
<reference evidence="2 3" key="1">
    <citation type="journal article" date="2020" name="ISME J.">
        <title>Enrichment and physiological characterization of a novel comammox Nitrospira indicates ammonium inhibition of complete nitrification.</title>
        <authorList>
            <person name="Sakoula D."/>
            <person name="Koch H."/>
            <person name="Frank J."/>
            <person name="Jetten M.S.M."/>
            <person name="van Kessel M.A.H.J."/>
            <person name="Lucker S."/>
        </authorList>
    </citation>
    <scope>NUCLEOTIDE SEQUENCE [LARGE SCALE GENOMIC DNA]</scope>
    <source>
        <strain evidence="2">Comreactor17</strain>
    </source>
</reference>